<dbReference type="InterPro" id="IPR054218">
    <property type="entry name" value="DUF6938"/>
</dbReference>
<evidence type="ECO:0000313" key="3">
    <source>
        <dbReference type="Proteomes" id="UP000034837"/>
    </source>
</evidence>
<dbReference type="Proteomes" id="UP000034837">
    <property type="component" value="Unassembled WGS sequence"/>
</dbReference>
<protein>
    <recommendedName>
        <fullName evidence="1">DUF6938 domain-containing protein</fullName>
    </recommendedName>
</protein>
<comment type="caution">
    <text evidence="2">The sequence shown here is derived from an EMBL/GenBank/DDBJ whole genome shotgun (WGS) entry which is preliminary data.</text>
</comment>
<feature type="domain" description="DUF6938" evidence="1">
    <location>
        <begin position="254"/>
        <end position="310"/>
    </location>
</feature>
<accession>A0A0G1A8X1</accession>
<proteinExistence type="predicted"/>
<dbReference type="PATRIC" id="fig|1619039.3.peg.147"/>
<gene>
    <name evidence="2" type="ORF">UV20_C0001G0137</name>
</gene>
<sequence length="445" mass="51436">MPKRKNNHPWVVTVDMGYGHQRAAYPLVGESFRGIINANNYKGIPEADKKIWETTRHFYEFISRLTKVPLVGQPIFDLYDKLQSIPDFYPKRDLSEPSLQLREIEFMIKHKNWGKDLIDKLNKNPRPLVTSFFAVAFMAEHYNYQGEIYCIICDADIARVWVDYKAKESRINYFAPCYRVVERLKLYGVKPERIFLTGFPLPAENLGGPQLKVLKHDLSHRLINLDPRGRYFWRYGQTVVKHLGLTNFHARPDHPLTLTFAVGGAGAQREIASQIVKSLREKISSGKIVVNLVAGTHSTVKKYFGEIIKDNKLEGEKGIKILYSTNKSNYFKEFSKCMRKTDVLWTKPSELSFYPALGIPIIMAPPIGSQEKFNRLWLKTIGAGISQNNPKYTDEWLFDWVESGWLAQAAMRGFLEMPRLGTYNIEKILAKKPEEMEEVRTVMQY</sequence>
<reference evidence="2 3" key="1">
    <citation type="journal article" date="2015" name="Nature">
        <title>rRNA introns, odd ribosomes, and small enigmatic genomes across a large radiation of phyla.</title>
        <authorList>
            <person name="Brown C.T."/>
            <person name="Hug L.A."/>
            <person name="Thomas B.C."/>
            <person name="Sharon I."/>
            <person name="Castelle C.J."/>
            <person name="Singh A."/>
            <person name="Wilkins M.J."/>
            <person name="Williams K.H."/>
            <person name="Banfield J.F."/>
        </authorList>
    </citation>
    <scope>NUCLEOTIDE SEQUENCE [LARGE SCALE GENOMIC DNA]</scope>
</reference>
<organism evidence="2 3">
    <name type="scientific">Candidatus Magasanikbacteria bacterium GW2011_GWA2_42_32</name>
    <dbReference type="NCBI Taxonomy" id="1619039"/>
    <lineage>
        <taxon>Bacteria</taxon>
        <taxon>Candidatus Magasanikiibacteriota</taxon>
    </lineage>
</organism>
<dbReference type="AlphaFoldDB" id="A0A0G1A8X1"/>
<dbReference type="Pfam" id="PF22053">
    <property type="entry name" value="DUF6938"/>
    <property type="match status" value="2"/>
</dbReference>
<evidence type="ECO:0000313" key="2">
    <source>
        <dbReference type="EMBL" id="KKS57497.1"/>
    </source>
</evidence>
<name>A0A0G1A8X1_9BACT</name>
<feature type="domain" description="DUF6938" evidence="1">
    <location>
        <begin position="312"/>
        <end position="383"/>
    </location>
</feature>
<dbReference type="EMBL" id="LCDO01000001">
    <property type="protein sequence ID" value="KKS57497.1"/>
    <property type="molecule type" value="Genomic_DNA"/>
</dbReference>
<evidence type="ECO:0000259" key="1">
    <source>
        <dbReference type="Pfam" id="PF22053"/>
    </source>
</evidence>